<evidence type="ECO:0000313" key="4">
    <source>
        <dbReference type="Proteomes" id="UP001358417"/>
    </source>
</evidence>
<dbReference type="RefSeq" id="XP_064704835.1">
    <property type="nucleotide sequence ID" value="XM_064847723.1"/>
</dbReference>
<feature type="transmembrane region" description="Helical" evidence="2">
    <location>
        <begin position="12"/>
        <end position="34"/>
    </location>
</feature>
<evidence type="ECO:0000313" key="3">
    <source>
        <dbReference type="EMBL" id="KAK5050025.1"/>
    </source>
</evidence>
<keyword evidence="4" id="KW-1185">Reference proteome</keyword>
<sequence>MPDPDSGLSREGIIGLCVGIASIILALLTYLLMLKIRKEKKEKKRLEEQAAARPDLLTQPMQGQMQTHEQGARDGGYSPYNINPRQRQEEYNLLDL</sequence>
<keyword evidence="2" id="KW-0812">Transmembrane</keyword>
<gene>
    <name evidence="3" type="ORF">LTR84_004145</name>
</gene>
<organism evidence="3 4">
    <name type="scientific">Exophiala bonariae</name>
    <dbReference type="NCBI Taxonomy" id="1690606"/>
    <lineage>
        <taxon>Eukaryota</taxon>
        <taxon>Fungi</taxon>
        <taxon>Dikarya</taxon>
        <taxon>Ascomycota</taxon>
        <taxon>Pezizomycotina</taxon>
        <taxon>Eurotiomycetes</taxon>
        <taxon>Chaetothyriomycetidae</taxon>
        <taxon>Chaetothyriales</taxon>
        <taxon>Herpotrichiellaceae</taxon>
        <taxon>Exophiala</taxon>
    </lineage>
</organism>
<dbReference type="Proteomes" id="UP001358417">
    <property type="component" value="Unassembled WGS sequence"/>
</dbReference>
<evidence type="ECO:0000256" key="2">
    <source>
        <dbReference type="SAM" id="Phobius"/>
    </source>
</evidence>
<comment type="caution">
    <text evidence="3">The sequence shown here is derived from an EMBL/GenBank/DDBJ whole genome shotgun (WGS) entry which is preliminary data.</text>
</comment>
<dbReference type="EMBL" id="JAVRRD010000018">
    <property type="protein sequence ID" value="KAK5050025.1"/>
    <property type="molecule type" value="Genomic_DNA"/>
</dbReference>
<protein>
    <submittedName>
        <fullName evidence="3">Uncharacterized protein</fullName>
    </submittedName>
</protein>
<accession>A0AAV9N6A3</accession>
<dbReference type="GeneID" id="89972324"/>
<feature type="compositionally biased region" description="Polar residues" evidence="1">
    <location>
        <begin position="59"/>
        <end position="69"/>
    </location>
</feature>
<keyword evidence="2" id="KW-0472">Membrane</keyword>
<dbReference type="AlphaFoldDB" id="A0AAV9N6A3"/>
<name>A0AAV9N6A3_9EURO</name>
<reference evidence="3 4" key="1">
    <citation type="submission" date="2023-08" db="EMBL/GenBank/DDBJ databases">
        <title>Black Yeasts Isolated from many extreme environments.</title>
        <authorList>
            <person name="Coleine C."/>
            <person name="Stajich J.E."/>
            <person name="Selbmann L."/>
        </authorList>
    </citation>
    <scope>NUCLEOTIDE SEQUENCE [LARGE SCALE GENOMIC DNA]</scope>
    <source>
        <strain evidence="3 4">CCFEE 5792</strain>
    </source>
</reference>
<keyword evidence="2" id="KW-1133">Transmembrane helix</keyword>
<proteinExistence type="predicted"/>
<evidence type="ECO:0000256" key="1">
    <source>
        <dbReference type="SAM" id="MobiDB-lite"/>
    </source>
</evidence>
<feature type="region of interest" description="Disordered" evidence="1">
    <location>
        <begin position="43"/>
        <end position="96"/>
    </location>
</feature>